<organism evidence="1 2">
    <name type="scientific">Circinella minor</name>
    <dbReference type="NCBI Taxonomy" id="1195481"/>
    <lineage>
        <taxon>Eukaryota</taxon>
        <taxon>Fungi</taxon>
        <taxon>Fungi incertae sedis</taxon>
        <taxon>Mucoromycota</taxon>
        <taxon>Mucoromycotina</taxon>
        <taxon>Mucoromycetes</taxon>
        <taxon>Mucorales</taxon>
        <taxon>Lichtheimiaceae</taxon>
        <taxon>Circinella</taxon>
    </lineage>
</organism>
<dbReference type="OrthoDB" id="10579441at2759"/>
<accession>A0A8H7S147</accession>
<sequence>MYPEIQEKKSLHLSARAIYEAFRDSHEMYNSDEAVVRDKMHAGRDRLAVLSNFFNMTSIQRILEEHRLRPHLSLKYANRFQIRWIGYRITKKQK</sequence>
<proteinExistence type="predicted"/>
<reference evidence="1 2" key="1">
    <citation type="submission" date="2020-12" db="EMBL/GenBank/DDBJ databases">
        <title>Metabolic potential, ecology and presence of endohyphal bacteria is reflected in genomic diversity of Mucoromycotina.</title>
        <authorList>
            <person name="Muszewska A."/>
            <person name="Okrasinska A."/>
            <person name="Steczkiewicz K."/>
            <person name="Drgas O."/>
            <person name="Orlowska M."/>
            <person name="Perlinska-Lenart U."/>
            <person name="Aleksandrzak-Piekarczyk T."/>
            <person name="Szatraj K."/>
            <person name="Zielenkiewicz U."/>
            <person name="Pilsyk S."/>
            <person name="Malc E."/>
            <person name="Mieczkowski P."/>
            <person name="Kruszewska J.S."/>
            <person name="Biernat P."/>
            <person name="Pawlowska J."/>
        </authorList>
    </citation>
    <scope>NUCLEOTIDE SEQUENCE [LARGE SCALE GENOMIC DNA]</scope>
    <source>
        <strain evidence="1 2">CBS 142.35</strain>
    </source>
</reference>
<dbReference type="EMBL" id="JAEPRB010000104">
    <property type="protein sequence ID" value="KAG2221624.1"/>
    <property type="molecule type" value="Genomic_DNA"/>
</dbReference>
<protein>
    <submittedName>
        <fullName evidence="1">Uncharacterized protein</fullName>
    </submittedName>
</protein>
<comment type="caution">
    <text evidence="1">The sequence shown here is derived from an EMBL/GenBank/DDBJ whole genome shotgun (WGS) entry which is preliminary data.</text>
</comment>
<evidence type="ECO:0000313" key="1">
    <source>
        <dbReference type="EMBL" id="KAG2221624.1"/>
    </source>
</evidence>
<name>A0A8H7S147_9FUNG</name>
<dbReference type="AlphaFoldDB" id="A0A8H7S147"/>
<gene>
    <name evidence="1" type="ORF">INT45_005198</name>
</gene>
<keyword evidence="2" id="KW-1185">Reference proteome</keyword>
<dbReference type="Proteomes" id="UP000646827">
    <property type="component" value="Unassembled WGS sequence"/>
</dbReference>
<evidence type="ECO:0000313" key="2">
    <source>
        <dbReference type="Proteomes" id="UP000646827"/>
    </source>
</evidence>